<feature type="region of interest" description="Disordered" evidence="1">
    <location>
        <begin position="290"/>
        <end position="325"/>
    </location>
</feature>
<evidence type="ECO:0000313" key="4">
    <source>
        <dbReference type="Proteomes" id="UP000319160"/>
    </source>
</evidence>
<feature type="transmembrane region" description="Helical" evidence="2">
    <location>
        <begin position="7"/>
        <end position="28"/>
    </location>
</feature>
<feature type="compositionally biased region" description="Pro residues" evidence="1">
    <location>
        <begin position="298"/>
        <end position="308"/>
    </location>
</feature>
<dbReference type="AlphaFoldDB" id="A0A553HTW0"/>
<feature type="transmembrane region" description="Helical" evidence="2">
    <location>
        <begin position="79"/>
        <end position="100"/>
    </location>
</feature>
<keyword evidence="2" id="KW-0472">Membrane</keyword>
<dbReference type="EMBL" id="VFLP01000046">
    <property type="protein sequence ID" value="TRX91357.1"/>
    <property type="molecule type" value="Genomic_DNA"/>
</dbReference>
<evidence type="ECO:0000256" key="1">
    <source>
        <dbReference type="SAM" id="MobiDB-lite"/>
    </source>
</evidence>
<gene>
    <name evidence="3" type="ORF">FHL15_007779</name>
</gene>
<organism evidence="3 4">
    <name type="scientific">Xylaria flabelliformis</name>
    <dbReference type="NCBI Taxonomy" id="2512241"/>
    <lineage>
        <taxon>Eukaryota</taxon>
        <taxon>Fungi</taxon>
        <taxon>Dikarya</taxon>
        <taxon>Ascomycota</taxon>
        <taxon>Pezizomycotina</taxon>
        <taxon>Sordariomycetes</taxon>
        <taxon>Xylariomycetidae</taxon>
        <taxon>Xylariales</taxon>
        <taxon>Xylariaceae</taxon>
        <taxon>Xylaria</taxon>
    </lineage>
</organism>
<feature type="transmembrane region" description="Helical" evidence="2">
    <location>
        <begin position="120"/>
        <end position="144"/>
    </location>
</feature>
<name>A0A553HTW0_9PEZI</name>
<comment type="caution">
    <text evidence="3">The sequence shown here is derived from an EMBL/GenBank/DDBJ whole genome shotgun (WGS) entry which is preliminary data.</text>
</comment>
<evidence type="ECO:0000313" key="3">
    <source>
        <dbReference type="EMBL" id="TRX91357.1"/>
    </source>
</evidence>
<evidence type="ECO:0000256" key="2">
    <source>
        <dbReference type="SAM" id="Phobius"/>
    </source>
</evidence>
<dbReference type="OrthoDB" id="5431149at2759"/>
<dbReference type="STRING" id="2512241.A0A553HTW0"/>
<feature type="compositionally biased region" description="Basic and acidic residues" evidence="1">
    <location>
        <begin position="445"/>
        <end position="456"/>
    </location>
</feature>
<feature type="region of interest" description="Disordered" evidence="1">
    <location>
        <begin position="231"/>
        <end position="273"/>
    </location>
</feature>
<protein>
    <submittedName>
        <fullName evidence="3">Uncharacterized protein</fullName>
    </submittedName>
</protein>
<proteinExistence type="predicted"/>
<feature type="transmembrane region" description="Helical" evidence="2">
    <location>
        <begin position="40"/>
        <end position="58"/>
    </location>
</feature>
<dbReference type="Proteomes" id="UP000319160">
    <property type="component" value="Unassembled WGS sequence"/>
</dbReference>
<keyword evidence="4" id="KW-1185">Reference proteome</keyword>
<feature type="region of interest" description="Disordered" evidence="1">
    <location>
        <begin position="427"/>
        <end position="456"/>
    </location>
</feature>
<keyword evidence="2" id="KW-1133">Transmembrane helix</keyword>
<feature type="compositionally biased region" description="Polar residues" evidence="1">
    <location>
        <begin position="233"/>
        <end position="250"/>
    </location>
</feature>
<sequence length="456" mass="49095">MLSIFPLVVGFAAVLATVAILVLDVFLAYGTWSSTSPAEILAVIAFVAEAVALVLLSTKLTKYIRGTNGHHSKDRWSTWFALDLVMSVLASVVSVALLIATGKAEDLPTTVANVPPIHLVIGSAIALGFAFTGQLFFVVVYYILHRLPDSEQALSLHTTEEGRLSPPLSMHVKSIPYERTKPALSQARVNERGWSLDIPSRPGTSGGRSAAETISSFSGTLSSLVRPMGSKTRLLSSTSRPGQRLNSLDSTGYRDRNSVTEDGFDSWDTSSVDPRSRQLIIEASSPIRPRFLETIPASPAPSRSPSPGCPLDLEPPNRGRRDRRYSPVPWAQQGRMATPKESELHIHPLFRSDSPGPLPAATPGTVVVAAPHAGQFITGKSVNRMRSGSSPNSPSPLGPLSRQGSYESFQMMPSPVEVERKMTPPIPDWVLNAGSRTSLAGYQNKGRDGRDGPSMI</sequence>
<accession>A0A553HTW0</accession>
<feature type="region of interest" description="Disordered" evidence="1">
    <location>
        <begin position="378"/>
        <end position="406"/>
    </location>
</feature>
<keyword evidence="2" id="KW-0812">Transmembrane</keyword>
<reference evidence="4" key="1">
    <citation type="submission" date="2019-06" db="EMBL/GenBank/DDBJ databases">
        <title>Draft genome sequence of the griseofulvin-producing fungus Xylaria cubensis strain G536.</title>
        <authorList>
            <person name="Mead M.E."/>
            <person name="Raja H.A."/>
            <person name="Steenwyk J.L."/>
            <person name="Knowles S.L."/>
            <person name="Oberlies N.H."/>
            <person name="Rokas A."/>
        </authorList>
    </citation>
    <scope>NUCLEOTIDE SEQUENCE [LARGE SCALE GENOMIC DNA]</scope>
    <source>
        <strain evidence="4">G536</strain>
    </source>
</reference>